<organism evidence="1 2">
    <name type="scientific">Candidatus Electrothrix communis</name>
    <dbReference type="NCBI Taxonomy" id="1859133"/>
    <lineage>
        <taxon>Bacteria</taxon>
        <taxon>Pseudomonadati</taxon>
        <taxon>Thermodesulfobacteriota</taxon>
        <taxon>Desulfobulbia</taxon>
        <taxon>Desulfobulbales</taxon>
        <taxon>Desulfobulbaceae</taxon>
        <taxon>Candidatus Electrothrix</taxon>
    </lineage>
</organism>
<feature type="non-terminal residue" evidence="1">
    <location>
        <position position="1"/>
    </location>
</feature>
<evidence type="ECO:0000313" key="1">
    <source>
        <dbReference type="EMBL" id="RWX44042.1"/>
    </source>
</evidence>
<sequence length="311" mass="36372">GNFLERQRVIQHDPNALALVVRSMWGLRETGLLALPSVAETSLPGPEFSVRISADKLIPCMRYERIARIVEGLEFRYLTLDANLPEKMASSLRRDISAAVLEIFWRHPDIHPDHLQCLSGISLVETASWKRCQQWDNVFSFYDPEDRCIKIRQDQVEYPERLEAAVLIALGQSLLGNYCQEKGMEDVFVQERQVGRLYRLITRKRQELNSFLSPDELDTCLQLSRMCPVKEEKHCYTRLVSGEEGFTPPGLLFGLVFAWYLDNRFASNVEYKMSVMKNIPSDLIPEQIRIMRRREKLIRFFRECIFRDQFF</sequence>
<proteinExistence type="predicted"/>
<comment type="caution">
    <text evidence="1">The sequence shown here is derived from an EMBL/GenBank/DDBJ whole genome shotgun (WGS) entry which is preliminary data.</text>
</comment>
<dbReference type="EMBL" id="MTKP01000399">
    <property type="protein sequence ID" value="RWX44042.1"/>
    <property type="molecule type" value="Genomic_DNA"/>
</dbReference>
<dbReference type="AlphaFoldDB" id="A0A444ITC4"/>
<gene>
    <name evidence="1" type="ORF">VT98_13991</name>
</gene>
<keyword evidence="2" id="KW-1185">Reference proteome</keyword>
<name>A0A444ITC4_9BACT</name>
<reference evidence="1 2" key="1">
    <citation type="submission" date="2017-01" db="EMBL/GenBank/DDBJ databases">
        <title>The cable genome- insights into the physiology and evolution of filamentous bacteria capable of sulfide oxidation via long distance electron transfer.</title>
        <authorList>
            <person name="Schreiber L."/>
            <person name="Bjerg J.T."/>
            <person name="Boggild A."/>
            <person name="Van De Vossenberg J."/>
            <person name="Meysman F."/>
            <person name="Nielsen L.P."/>
            <person name="Schramm A."/>
            <person name="Kjeldsen K.U."/>
        </authorList>
    </citation>
    <scope>NUCLEOTIDE SEQUENCE [LARGE SCALE GENOMIC DNA]</scope>
    <source>
        <strain evidence="1">A1</strain>
    </source>
</reference>
<protein>
    <submittedName>
        <fullName evidence="1">Uncharacterized protein</fullName>
    </submittedName>
</protein>
<evidence type="ECO:0000313" key="2">
    <source>
        <dbReference type="Proteomes" id="UP000288086"/>
    </source>
</evidence>
<dbReference type="Proteomes" id="UP000288086">
    <property type="component" value="Unassembled WGS sequence"/>
</dbReference>
<accession>A0A444ITC4</accession>